<reference evidence="2" key="1">
    <citation type="journal article" date="2011" name="Nat. Genet.">
        <title>The Arabidopsis lyrata genome sequence and the basis of rapid genome size change.</title>
        <authorList>
            <person name="Hu T.T."/>
            <person name="Pattyn P."/>
            <person name="Bakker E.G."/>
            <person name="Cao J."/>
            <person name="Cheng J.-F."/>
            <person name="Clark R.M."/>
            <person name="Fahlgren N."/>
            <person name="Fawcett J.A."/>
            <person name="Grimwood J."/>
            <person name="Gundlach H."/>
            <person name="Haberer G."/>
            <person name="Hollister J.D."/>
            <person name="Ossowski S."/>
            <person name="Ottilar R.P."/>
            <person name="Salamov A.A."/>
            <person name="Schneeberger K."/>
            <person name="Spannagl M."/>
            <person name="Wang X."/>
            <person name="Yang L."/>
            <person name="Nasrallah M.E."/>
            <person name="Bergelson J."/>
            <person name="Carrington J.C."/>
            <person name="Gaut B.S."/>
            <person name="Schmutz J."/>
            <person name="Mayer K.F.X."/>
            <person name="Van de Peer Y."/>
            <person name="Grigoriev I.V."/>
            <person name="Nordborg M."/>
            <person name="Weigel D."/>
            <person name="Guo Y.-L."/>
        </authorList>
    </citation>
    <scope>NUCLEOTIDE SEQUENCE [LARGE SCALE GENOMIC DNA]</scope>
    <source>
        <strain evidence="2">cv. MN47</strain>
    </source>
</reference>
<dbReference type="Proteomes" id="UP000008694">
    <property type="component" value="Unassembled WGS sequence"/>
</dbReference>
<organism evidence="2">
    <name type="scientific">Arabidopsis lyrata subsp. lyrata</name>
    <name type="common">Lyre-leaved rock-cress</name>
    <dbReference type="NCBI Taxonomy" id="81972"/>
    <lineage>
        <taxon>Eukaryota</taxon>
        <taxon>Viridiplantae</taxon>
        <taxon>Streptophyta</taxon>
        <taxon>Embryophyta</taxon>
        <taxon>Tracheophyta</taxon>
        <taxon>Spermatophyta</taxon>
        <taxon>Magnoliopsida</taxon>
        <taxon>eudicotyledons</taxon>
        <taxon>Gunneridae</taxon>
        <taxon>Pentapetalae</taxon>
        <taxon>rosids</taxon>
        <taxon>malvids</taxon>
        <taxon>Brassicales</taxon>
        <taxon>Brassicaceae</taxon>
        <taxon>Camelineae</taxon>
        <taxon>Arabidopsis</taxon>
    </lineage>
</organism>
<dbReference type="EMBL" id="GL348714">
    <property type="protein sequence ID" value="EFH64086.1"/>
    <property type="molecule type" value="Genomic_DNA"/>
</dbReference>
<keyword evidence="2" id="KW-1185">Reference proteome</keyword>
<dbReference type="AlphaFoldDB" id="D7KX54"/>
<accession>D7KX54</accession>
<name>D7KX54_ARALL</name>
<dbReference type="Gramene" id="scaffold_203019.1">
    <property type="protein sequence ID" value="scaffold_203019.1"/>
    <property type="gene ID" value="scaffold_203019.1"/>
</dbReference>
<protein>
    <submittedName>
        <fullName evidence="1">Predicted protein</fullName>
    </submittedName>
</protein>
<dbReference type="HOGENOM" id="CLU_2797397_0_0_1"/>
<evidence type="ECO:0000313" key="2">
    <source>
        <dbReference type="Proteomes" id="UP000008694"/>
    </source>
</evidence>
<sequence length="68" mass="7690">MVSHSLSQSKYHFQIGRLSSLRQGIDSMIASCIGSQKLSGPTGTCCRRGMWGNRIVLIVRCWFVKFLR</sequence>
<proteinExistence type="predicted"/>
<gene>
    <name evidence="1" type="ORF">ARALYDRAFT_895945</name>
</gene>
<evidence type="ECO:0000313" key="1">
    <source>
        <dbReference type="EMBL" id="EFH64086.1"/>
    </source>
</evidence>